<evidence type="ECO:0000313" key="1">
    <source>
        <dbReference type="RefSeq" id="XP_016513277.1"/>
    </source>
</evidence>
<dbReference type="AlphaFoldDB" id="A0A1S4DIT8"/>
<dbReference type="KEGG" id="nta:107830276"/>
<dbReference type="STRING" id="4097.A0A1S4DIT8"/>
<dbReference type="OMA" id="NGAACPK"/>
<gene>
    <name evidence="1" type="primary">LOC107830276</name>
</gene>
<dbReference type="PaxDb" id="4097-A0A1S4DIT8"/>
<accession>A0A1S4DIT8</accession>
<sequence>MQSPRDSHLKAAMHVLRYLKGDPGMGIFLSNSGDYRLRAFCDSNGAACPKTRKSVSGYIVLLGDSPISWKSMKQFTVTLSSAKAGYRSARKVVAELVWLS</sequence>
<dbReference type="OrthoDB" id="443140at2759"/>
<dbReference type="CDD" id="cd09272">
    <property type="entry name" value="RNase_HI_RT_Ty1"/>
    <property type="match status" value="1"/>
</dbReference>
<proteinExistence type="predicted"/>
<reference evidence="1" key="1">
    <citation type="submission" date="2025-08" db="UniProtKB">
        <authorList>
            <consortium name="RefSeq"/>
        </authorList>
    </citation>
    <scope>IDENTIFICATION</scope>
</reference>
<organism evidence="1">
    <name type="scientific">Nicotiana tabacum</name>
    <name type="common">Common tobacco</name>
    <dbReference type="NCBI Taxonomy" id="4097"/>
    <lineage>
        <taxon>Eukaryota</taxon>
        <taxon>Viridiplantae</taxon>
        <taxon>Streptophyta</taxon>
        <taxon>Embryophyta</taxon>
        <taxon>Tracheophyta</taxon>
        <taxon>Spermatophyta</taxon>
        <taxon>Magnoliopsida</taxon>
        <taxon>eudicotyledons</taxon>
        <taxon>Gunneridae</taxon>
        <taxon>Pentapetalae</taxon>
        <taxon>asterids</taxon>
        <taxon>lamiids</taxon>
        <taxon>Solanales</taxon>
        <taxon>Solanaceae</taxon>
        <taxon>Nicotianoideae</taxon>
        <taxon>Nicotianeae</taxon>
        <taxon>Nicotiana</taxon>
    </lineage>
</organism>
<dbReference type="RefSeq" id="XP_016513277.1">
    <property type="nucleotide sequence ID" value="XM_016657791.1"/>
</dbReference>
<name>A0A1S4DIT8_TOBAC</name>
<dbReference type="PANTHER" id="PTHR11439">
    <property type="entry name" value="GAG-POL-RELATED RETROTRANSPOSON"/>
    <property type="match status" value="1"/>
</dbReference>
<protein>
    <submittedName>
        <fullName evidence="1">Uncharacterized mitochondrial protein AtMg00810-like</fullName>
    </submittedName>
</protein>
<dbReference type="PANTHER" id="PTHR11439:SF505">
    <property type="entry name" value="REVERSE TRANSCRIPTASE TY1_COPIA-TYPE DOMAIN-CONTAINING PROTEIN"/>
    <property type="match status" value="1"/>
</dbReference>